<name>A0A5P1ESZ7_ASPOF</name>
<dbReference type="AlphaFoldDB" id="A0A5P1ESZ7"/>
<sequence length="124" mass="13924">MSLEVLVENPAGEVGKGVLVGVGGDGVTDAKIRIARLDNEAQTFIETTYVNEIAIIPKWIQYINHNHHRHRSPLLVLISYFTTVTCPSWRSKAPPRFKNPIQDRMITLVMIGGWRSSLSKRGRS</sequence>
<protein>
    <submittedName>
        <fullName evidence="1">Uncharacterized protein</fullName>
    </submittedName>
</protein>
<evidence type="ECO:0000313" key="1">
    <source>
        <dbReference type="EMBL" id="ONK67180.1"/>
    </source>
</evidence>
<dbReference type="EMBL" id="CM007386">
    <property type="protein sequence ID" value="ONK67180.1"/>
    <property type="molecule type" value="Genomic_DNA"/>
</dbReference>
<proteinExistence type="predicted"/>
<evidence type="ECO:0000313" key="2">
    <source>
        <dbReference type="Proteomes" id="UP000243459"/>
    </source>
</evidence>
<reference evidence="2" key="1">
    <citation type="journal article" date="2017" name="Nat. Commun.">
        <title>The asparagus genome sheds light on the origin and evolution of a young Y chromosome.</title>
        <authorList>
            <person name="Harkess A."/>
            <person name="Zhou J."/>
            <person name="Xu C."/>
            <person name="Bowers J.E."/>
            <person name="Van der Hulst R."/>
            <person name="Ayyampalayam S."/>
            <person name="Mercati F."/>
            <person name="Riccardi P."/>
            <person name="McKain M.R."/>
            <person name="Kakrana A."/>
            <person name="Tang H."/>
            <person name="Ray J."/>
            <person name="Groenendijk J."/>
            <person name="Arikit S."/>
            <person name="Mathioni S.M."/>
            <person name="Nakano M."/>
            <person name="Shan H."/>
            <person name="Telgmann-Rauber A."/>
            <person name="Kanno A."/>
            <person name="Yue Z."/>
            <person name="Chen H."/>
            <person name="Li W."/>
            <person name="Chen Y."/>
            <person name="Xu X."/>
            <person name="Zhang Y."/>
            <person name="Luo S."/>
            <person name="Chen H."/>
            <person name="Gao J."/>
            <person name="Mao Z."/>
            <person name="Pires J.C."/>
            <person name="Luo M."/>
            <person name="Kudrna D."/>
            <person name="Wing R.A."/>
            <person name="Meyers B.C."/>
            <person name="Yi K."/>
            <person name="Kong H."/>
            <person name="Lavrijsen P."/>
            <person name="Sunseri F."/>
            <person name="Falavigna A."/>
            <person name="Ye Y."/>
            <person name="Leebens-Mack J.H."/>
            <person name="Chen G."/>
        </authorList>
    </citation>
    <scope>NUCLEOTIDE SEQUENCE [LARGE SCALE GENOMIC DNA]</scope>
    <source>
        <strain evidence="2">cv. DH0086</strain>
    </source>
</reference>
<dbReference type="Proteomes" id="UP000243459">
    <property type="component" value="Chromosome 6"/>
</dbReference>
<gene>
    <name evidence="1" type="ORF">A4U43_C06F16980</name>
</gene>
<keyword evidence="2" id="KW-1185">Reference proteome</keyword>
<organism evidence="1 2">
    <name type="scientific">Asparagus officinalis</name>
    <name type="common">Garden asparagus</name>
    <dbReference type="NCBI Taxonomy" id="4686"/>
    <lineage>
        <taxon>Eukaryota</taxon>
        <taxon>Viridiplantae</taxon>
        <taxon>Streptophyta</taxon>
        <taxon>Embryophyta</taxon>
        <taxon>Tracheophyta</taxon>
        <taxon>Spermatophyta</taxon>
        <taxon>Magnoliopsida</taxon>
        <taxon>Liliopsida</taxon>
        <taxon>Asparagales</taxon>
        <taxon>Asparagaceae</taxon>
        <taxon>Asparagoideae</taxon>
        <taxon>Asparagus</taxon>
    </lineage>
</organism>
<accession>A0A5P1ESZ7</accession>
<dbReference type="Gramene" id="ONK67180">
    <property type="protein sequence ID" value="ONK67180"/>
    <property type="gene ID" value="A4U43_C06F16980"/>
</dbReference>